<dbReference type="AlphaFoldDB" id="A0A7W8E3N3"/>
<protein>
    <submittedName>
        <fullName evidence="3">Tol-pal system protein YbgF</fullName>
    </submittedName>
</protein>
<feature type="compositionally biased region" description="Low complexity" evidence="1">
    <location>
        <begin position="135"/>
        <end position="160"/>
    </location>
</feature>
<accession>A0A7W8E3N3</accession>
<feature type="region of interest" description="Disordered" evidence="1">
    <location>
        <begin position="299"/>
        <end position="319"/>
    </location>
</feature>
<feature type="region of interest" description="Disordered" evidence="1">
    <location>
        <begin position="135"/>
        <end position="190"/>
    </location>
</feature>
<dbReference type="Pfam" id="PF13174">
    <property type="entry name" value="TPR_6"/>
    <property type="match status" value="2"/>
</dbReference>
<name>A0A7W8E3N3_9BACT</name>
<dbReference type="InterPro" id="IPR011990">
    <property type="entry name" value="TPR-like_helical_dom_sf"/>
</dbReference>
<comment type="caution">
    <text evidence="3">The sequence shown here is derived from an EMBL/GenBank/DDBJ whole genome shotgun (WGS) entry which is preliminary data.</text>
</comment>
<feature type="chain" id="PRO_5031062162" evidence="2">
    <location>
        <begin position="25"/>
        <end position="319"/>
    </location>
</feature>
<feature type="signal peptide" evidence="2">
    <location>
        <begin position="1"/>
        <end position="24"/>
    </location>
</feature>
<dbReference type="Gene3D" id="1.25.40.10">
    <property type="entry name" value="Tetratricopeptide repeat domain"/>
    <property type="match status" value="1"/>
</dbReference>
<evidence type="ECO:0000256" key="1">
    <source>
        <dbReference type="SAM" id="MobiDB-lite"/>
    </source>
</evidence>
<dbReference type="Gene3D" id="1.10.287.1490">
    <property type="match status" value="1"/>
</dbReference>
<dbReference type="EMBL" id="JACHIP010000003">
    <property type="protein sequence ID" value="MBB5057646.1"/>
    <property type="molecule type" value="Genomic_DNA"/>
</dbReference>
<evidence type="ECO:0000256" key="2">
    <source>
        <dbReference type="SAM" id="SignalP"/>
    </source>
</evidence>
<organism evidence="3 4">
    <name type="scientific">Granulicella aggregans</name>
    <dbReference type="NCBI Taxonomy" id="474949"/>
    <lineage>
        <taxon>Bacteria</taxon>
        <taxon>Pseudomonadati</taxon>
        <taxon>Acidobacteriota</taxon>
        <taxon>Terriglobia</taxon>
        <taxon>Terriglobales</taxon>
        <taxon>Acidobacteriaceae</taxon>
        <taxon>Granulicella</taxon>
    </lineage>
</organism>
<feature type="region of interest" description="Disordered" evidence="1">
    <location>
        <begin position="81"/>
        <end position="100"/>
    </location>
</feature>
<evidence type="ECO:0000313" key="4">
    <source>
        <dbReference type="Proteomes" id="UP000540989"/>
    </source>
</evidence>
<reference evidence="3 4" key="1">
    <citation type="submission" date="2020-08" db="EMBL/GenBank/DDBJ databases">
        <title>Genomic Encyclopedia of Type Strains, Phase IV (KMG-V): Genome sequencing to study the core and pangenomes of soil and plant-associated prokaryotes.</title>
        <authorList>
            <person name="Whitman W."/>
        </authorList>
    </citation>
    <scope>NUCLEOTIDE SEQUENCE [LARGE SCALE GENOMIC DNA]</scope>
    <source>
        <strain evidence="3 4">M8UP14</strain>
    </source>
</reference>
<sequence length="319" mass="33972">MTFRSTRLATSIIALGLLATPAFAVNKDMVQLQTQVQALQDAVARLQQSNDERMGVMKDLVQQTADSVNKMSVVVQGLQTQMGQQHDAQNTKMEQVSGQIQSLNDSLDELKARLASIEKSINSIQNQQQSINANMQSATPPAGSSAPQQAAPPTQDNPAPLGDAPPAPVVRNKPSAGVPQADNGGGSAPPVGDLYKTALGDYMGARYALATAEFGDVIKFYPDDNLSGNSFYYLGEIEYRGGKYAAAVKNYDSLASQFPASAKLPAARLHKGEALIAMKQNDSGIAELRGVIQRYPTSPEAAQARSRLSGLGVRTAPRR</sequence>
<dbReference type="SUPFAM" id="SSF48452">
    <property type="entry name" value="TPR-like"/>
    <property type="match status" value="1"/>
</dbReference>
<evidence type="ECO:0000313" key="3">
    <source>
        <dbReference type="EMBL" id="MBB5057646.1"/>
    </source>
</evidence>
<gene>
    <name evidence="3" type="ORF">HDF16_002352</name>
</gene>
<dbReference type="RefSeq" id="WP_184216688.1">
    <property type="nucleotide sequence ID" value="NZ_JACHIP010000003.1"/>
</dbReference>
<dbReference type="InterPro" id="IPR034706">
    <property type="entry name" value="CpoB"/>
</dbReference>
<dbReference type="GO" id="GO:0051301">
    <property type="term" value="P:cell division"/>
    <property type="evidence" value="ECO:0007669"/>
    <property type="project" value="InterPro"/>
</dbReference>
<proteinExistence type="inferred from homology"/>
<keyword evidence="4" id="KW-1185">Reference proteome</keyword>
<dbReference type="HAMAP" id="MF_02066">
    <property type="entry name" value="CpoB"/>
    <property type="match status" value="1"/>
</dbReference>
<dbReference type="Proteomes" id="UP000540989">
    <property type="component" value="Unassembled WGS sequence"/>
</dbReference>
<keyword evidence="2" id="KW-0732">Signal</keyword>
<dbReference type="InterPro" id="IPR019734">
    <property type="entry name" value="TPR_rpt"/>
</dbReference>